<dbReference type="PANTHER" id="PTHR11256:SF11">
    <property type="entry name" value="APOPTOSIS REGULATOR BCL-2"/>
    <property type="match status" value="1"/>
</dbReference>
<feature type="domain" description="Apoptosis regulator Bcl-2 family BH4" evidence="7">
    <location>
        <begin position="7"/>
        <end position="26"/>
    </location>
</feature>
<dbReference type="GO" id="GO:0005741">
    <property type="term" value="C:mitochondrial outer membrane"/>
    <property type="evidence" value="ECO:0007669"/>
    <property type="project" value="TreeGrafter"/>
</dbReference>
<dbReference type="AlphaFoldDB" id="A0AAV7VN54"/>
<proteinExistence type="inferred from homology"/>
<keyword evidence="3 5" id="KW-0053">Apoptosis</keyword>
<dbReference type="InterPro" id="IPR036834">
    <property type="entry name" value="Bcl-2-like_sf"/>
</dbReference>
<accession>A0AAV7VN54</accession>
<evidence type="ECO:0000256" key="1">
    <source>
        <dbReference type="ARBA" id="ARBA00004370"/>
    </source>
</evidence>
<dbReference type="InterPro" id="IPR026298">
    <property type="entry name" value="Bcl-2_fam"/>
</dbReference>
<dbReference type="PROSITE" id="PS50062">
    <property type="entry name" value="BCL2_FAMILY"/>
    <property type="match status" value="1"/>
</dbReference>
<dbReference type="Gene3D" id="1.10.437.10">
    <property type="entry name" value="Blc2-like"/>
    <property type="match status" value="1"/>
</dbReference>
<organism evidence="8 9">
    <name type="scientific">Pleurodeles waltl</name>
    <name type="common">Iberian ribbed newt</name>
    <dbReference type="NCBI Taxonomy" id="8319"/>
    <lineage>
        <taxon>Eukaryota</taxon>
        <taxon>Metazoa</taxon>
        <taxon>Chordata</taxon>
        <taxon>Craniata</taxon>
        <taxon>Vertebrata</taxon>
        <taxon>Euteleostomi</taxon>
        <taxon>Amphibia</taxon>
        <taxon>Batrachia</taxon>
        <taxon>Caudata</taxon>
        <taxon>Salamandroidea</taxon>
        <taxon>Salamandridae</taxon>
        <taxon>Pleurodelinae</taxon>
        <taxon>Pleurodeles</taxon>
    </lineage>
</organism>
<dbReference type="Pfam" id="PF00452">
    <property type="entry name" value="Bcl-2"/>
    <property type="match status" value="1"/>
</dbReference>
<dbReference type="PROSITE" id="PS50063">
    <property type="entry name" value="BH4_2"/>
    <property type="match status" value="1"/>
</dbReference>
<dbReference type="GO" id="GO:0001836">
    <property type="term" value="P:release of cytochrome c from mitochondria"/>
    <property type="evidence" value="ECO:0007669"/>
    <property type="project" value="TreeGrafter"/>
</dbReference>
<comment type="similarity">
    <text evidence="2">Belongs to the Bcl-2 family.</text>
</comment>
<dbReference type="InterPro" id="IPR020717">
    <property type="entry name" value="Bcl2_BH1_motif_CS"/>
</dbReference>
<dbReference type="InterPro" id="IPR003093">
    <property type="entry name" value="Bcl2_BH4"/>
</dbReference>
<evidence type="ECO:0000256" key="2">
    <source>
        <dbReference type="ARBA" id="ARBA00009458"/>
    </source>
</evidence>
<dbReference type="PRINTS" id="PR01862">
    <property type="entry name" value="BCL2FAMILY"/>
</dbReference>
<keyword evidence="4" id="KW-0472">Membrane</keyword>
<dbReference type="GO" id="GO:0097192">
    <property type="term" value="P:extrinsic apoptotic signaling pathway in absence of ligand"/>
    <property type="evidence" value="ECO:0007669"/>
    <property type="project" value="TreeGrafter"/>
</dbReference>
<sequence length="224" mass="25466">MERRYDHREIVAKYLHHKLAQRGYEWRYQEWSAREEESGRNGPPPGLPDEAANPGNAANLSEATGQSIVPTAAQPGVSTVDHLPREPPAEIHRTLQWATDEFSRRYCRDFGHLSEQLLCPTPPGTARARFNTVAEELFRDGVNWGRIVAFFEFGGALSLESIHREMAPQLVDGIASWMTEYLDHHLQRWILDNGGWVGGQLPRLMASVFLNVDIHAPEKLQYNE</sequence>
<dbReference type="InterPro" id="IPR002475">
    <property type="entry name" value="Bcl2-like"/>
</dbReference>
<dbReference type="Proteomes" id="UP001066276">
    <property type="component" value="Chromosome 2_1"/>
</dbReference>
<comment type="subcellular location">
    <subcellularLocation>
        <location evidence="1">Membrane</location>
    </subcellularLocation>
</comment>
<dbReference type="SMART" id="SM00265">
    <property type="entry name" value="BH4"/>
    <property type="match status" value="1"/>
</dbReference>
<dbReference type="GO" id="GO:0051400">
    <property type="term" value="F:BH domain binding"/>
    <property type="evidence" value="ECO:0007669"/>
    <property type="project" value="TreeGrafter"/>
</dbReference>
<gene>
    <name evidence="8" type="ORF">NDU88_005878</name>
</gene>
<evidence type="ECO:0000259" key="7">
    <source>
        <dbReference type="PROSITE" id="PS50063"/>
    </source>
</evidence>
<dbReference type="CDD" id="cd06845">
    <property type="entry name" value="Bcl-2_like"/>
    <property type="match status" value="1"/>
</dbReference>
<evidence type="ECO:0000256" key="6">
    <source>
        <dbReference type="SAM" id="MobiDB-lite"/>
    </source>
</evidence>
<evidence type="ECO:0000313" key="8">
    <source>
        <dbReference type="EMBL" id="KAJ1202075.1"/>
    </source>
</evidence>
<dbReference type="GO" id="GO:0008630">
    <property type="term" value="P:intrinsic apoptotic signaling pathway in response to DNA damage"/>
    <property type="evidence" value="ECO:0007669"/>
    <property type="project" value="TreeGrafter"/>
</dbReference>
<dbReference type="Pfam" id="PF02180">
    <property type="entry name" value="BH4"/>
    <property type="match status" value="1"/>
</dbReference>
<dbReference type="SMART" id="SM00337">
    <property type="entry name" value="BCL"/>
    <property type="match status" value="1"/>
</dbReference>
<dbReference type="GO" id="GO:0042981">
    <property type="term" value="P:regulation of apoptotic process"/>
    <property type="evidence" value="ECO:0007669"/>
    <property type="project" value="InterPro"/>
</dbReference>
<evidence type="ECO:0000256" key="5">
    <source>
        <dbReference type="PROSITE-ProRule" id="PRU00025"/>
    </source>
</evidence>
<dbReference type="SUPFAM" id="SSF56854">
    <property type="entry name" value="Bcl-2 inhibitors of programmed cell death"/>
    <property type="match status" value="1"/>
</dbReference>
<feature type="short sequence motif" description="BH4" evidence="5">
    <location>
        <begin position="7"/>
        <end position="26"/>
    </location>
</feature>
<evidence type="ECO:0000313" key="9">
    <source>
        <dbReference type="Proteomes" id="UP001066276"/>
    </source>
</evidence>
<evidence type="ECO:0000256" key="3">
    <source>
        <dbReference type="ARBA" id="ARBA00022703"/>
    </source>
</evidence>
<dbReference type="PANTHER" id="PTHR11256">
    <property type="entry name" value="BCL-2 RELATED"/>
    <property type="match status" value="1"/>
</dbReference>
<name>A0AAV7VN54_PLEWA</name>
<evidence type="ECO:0000256" key="4">
    <source>
        <dbReference type="ARBA" id="ARBA00023136"/>
    </source>
</evidence>
<protein>
    <recommendedName>
        <fullName evidence="7">Apoptosis regulator Bcl-2 family BH4 domain-containing protein</fullName>
    </recommendedName>
</protein>
<dbReference type="EMBL" id="JANPWB010000003">
    <property type="protein sequence ID" value="KAJ1202075.1"/>
    <property type="molecule type" value="Genomic_DNA"/>
</dbReference>
<dbReference type="InterPro" id="IPR046371">
    <property type="entry name" value="Bcl-2_BH1-3"/>
</dbReference>
<feature type="region of interest" description="Disordered" evidence="6">
    <location>
        <begin position="35"/>
        <end position="59"/>
    </location>
</feature>
<comment type="caution">
    <text evidence="8">The sequence shown here is derived from an EMBL/GenBank/DDBJ whole genome shotgun (WGS) entry which is preliminary data.</text>
</comment>
<dbReference type="PROSITE" id="PS01080">
    <property type="entry name" value="BH1"/>
    <property type="match status" value="1"/>
</dbReference>
<reference evidence="8" key="1">
    <citation type="journal article" date="2022" name="bioRxiv">
        <title>Sequencing and chromosome-scale assembly of the giantPleurodeles waltlgenome.</title>
        <authorList>
            <person name="Brown T."/>
            <person name="Elewa A."/>
            <person name="Iarovenko S."/>
            <person name="Subramanian E."/>
            <person name="Araus A.J."/>
            <person name="Petzold A."/>
            <person name="Susuki M."/>
            <person name="Suzuki K.-i.T."/>
            <person name="Hayashi T."/>
            <person name="Toyoda A."/>
            <person name="Oliveira C."/>
            <person name="Osipova E."/>
            <person name="Leigh N.D."/>
            <person name="Simon A."/>
            <person name="Yun M.H."/>
        </authorList>
    </citation>
    <scope>NUCLEOTIDE SEQUENCE</scope>
    <source>
        <strain evidence="8">20211129_DDA</strain>
        <tissue evidence="8">Liver</tissue>
    </source>
</reference>
<keyword evidence="9" id="KW-1185">Reference proteome</keyword>